<dbReference type="EMBL" id="JARJCN010000104">
    <property type="protein sequence ID" value="KAJ7075086.1"/>
    <property type="molecule type" value="Genomic_DNA"/>
</dbReference>
<proteinExistence type="predicted"/>
<dbReference type="EMBL" id="JARJCN010000088">
    <property type="protein sequence ID" value="KAJ7075895.1"/>
    <property type="molecule type" value="Genomic_DNA"/>
</dbReference>
<dbReference type="Pfam" id="PF18758">
    <property type="entry name" value="KDZ"/>
    <property type="match status" value="1"/>
</dbReference>
<organism evidence="2 5">
    <name type="scientific">Mycena belliarum</name>
    <dbReference type="NCBI Taxonomy" id="1033014"/>
    <lineage>
        <taxon>Eukaryota</taxon>
        <taxon>Fungi</taxon>
        <taxon>Dikarya</taxon>
        <taxon>Basidiomycota</taxon>
        <taxon>Agaricomycotina</taxon>
        <taxon>Agaricomycetes</taxon>
        <taxon>Agaricomycetidae</taxon>
        <taxon>Agaricales</taxon>
        <taxon>Marasmiineae</taxon>
        <taxon>Mycenaceae</taxon>
        <taxon>Mycena</taxon>
    </lineage>
</organism>
<comment type="caution">
    <text evidence="2">The sequence shown here is derived from an EMBL/GenBank/DDBJ whole genome shotgun (WGS) entry which is preliminary data.</text>
</comment>
<accession>A0AAD6XM57</accession>
<sequence>MNPVAQKNQIDLQKGERFAQVDEALCSHLRDGNVQFQLVCSYDNACQLSRMGHAARACAPVSRAPALVASTSQDEEDIPELFPVEGSDDEQ</sequence>
<feature type="region of interest" description="Disordered" evidence="1">
    <location>
        <begin position="69"/>
        <end position="91"/>
    </location>
</feature>
<evidence type="ECO:0000313" key="5">
    <source>
        <dbReference type="Proteomes" id="UP001222325"/>
    </source>
</evidence>
<dbReference type="InterPro" id="IPR040521">
    <property type="entry name" value="KDZ"/>
</dbReference>
<dbReference type="AlphaFoldDB" id="A0AAD6XM57"/>
<name>A0AAD6XM57_9AGAR</name>
<dbReference type="Proteomes" id="UP001222325">
    <property type="component" value="Unassembled WGS sequence"/>
</dbReference>
<dbReference type="EMBL" id="JARJCN010000025">
    <property type="protein sequence ID" value="KAJ7088806.1"/>
    <property type="molecule type" value="Genomic_DNA"/>
</dbReference>
<protein>
    <submittedName>
        <fullName evidence="2">Uncharacterized protein</fullName>
    </submittedName>
</protein>
<evidence type="ECO:0000313" key="2">
    <source>
        <dbReference type="EMBL" id="KAJ7075086.1"/>
    </source>
</evidence>
<evidence type="ECO:0000313" key="3">
    <source>
        <dbReference type="EMBL" id="KAJ7075895.1"/>
    </source>
</evidence>
<gene>
    <name evidence="4" type="ORF">B0H15DRAFT_949437</name>
    <name evidence="3" type="ORF">B0H15DRAFT_956133</name>
    <name evidence="2" type="ORF">B0H15DRAFT_956829</name>
</gene>
<evidence type="ECO:0000313" key="4">
    <source>
        <dbReference type="EMBL" id="KAJ7088806.1"/>
    </source>
</evidence>
<reference evidence="2" key="1">
    <citation type="submission" date="2023-03" db="EMBL/GenBank/DDBJ databases">
        <title>Massive genome expansion in bonnet fungi (Mycena s.s.) driven by repeated elements and novel gene families across ecological guilds.</title>
        <authorList>
            <consortium name="Lawrence Berkeley National Laboratory"/>
            <person name="Harder C.B."/>
            <person name="Miyauchi S."/>
            <person name="Viragh M."/>
            <person name="Kuo A."/>
            <person name="Thoen E."/>
            <person name="Andreopoulos B."/>
            <person name="Lu D."/>
            <person name="Skrede I."/>
            <person name="Drula E."/>
            <person name="Henrissat B."/>
            <person name="Morin E."/>
            <person name="Kohler A."/>
            <person name="Barry K."/>
            <person name="LaButti K."/>
            <person name="Morin E."/>
            <person name="Salamov A."/>
            <person name="Lipzen A."/>
            <person name="Mereny Z."/>
            <person name="Hegedus B."/>
            <person name="Baldrian P."/>
            <person name="Stursova M."/>
            <person name="Weitz H."/>
            <person name="Taylor A."/>
            <person name="Grigoriev I.V."/>
            <person name="Nagy L.G."/>
            <person name="Martin F."/>
            <person name="Kauserud H."/>
        </authorList>
    </citation>
    <scope>NUCLEOTIDE SEQUENCE</scope>
    <source>
        <strain evidence="2">CBHHK173m</strain>
    </source>
</reference>
<evidence type="ECO:0000256" key="1">
    <source>
        <dbReference type="SAM" id="MobiDB-lite"/>
    </source>
</evidence>
<keyword evidence="5" id="KW-1185">Reference proteome</keyword>